<accession>A0A1S9SUS2</accession>
<protein>
    <submittedName>
        <fullName evidence="1">Uncharacterized protein</fullName>
    </submittedName>
</protein>
<evidence type="ECO:0000313" key="2">
    <source>
        <dbReference type="Proteomes" id="UP000190696"/>
    </source>
</evidence>
<dbReference type="AlphaFoldDB" id="A0A1S9SUS2"/>
<comment type="caution">
    <text evidence="1">The sequence shown here is derived from an EMBL/GenBank/DDBJ whole genome shotgun (WGS) entry which is preliminary data.</text>
</comment>
<gene>
    <name evidence="1" type="ORF">BW900_31115</name>
</gene>
<sequence>MAEYEQLRQEFQILRITEQIVEVTNEPKLLMIFTSIQSFRNSYTIIHLKKIYKRNYHKEKL</sequence>
<dbReference type="Proteomes" id="UP000190696">
    <property type="component" value="Unassembled WGS sequence"/>
</dbReference>
<proteinExistence type="predicted"/>
<evidence type="ECO:0000313" key="1">
    <source>
        <dbReference type="EMBL" id="OOR01129.1"/>
    </source>
</evidence>
<organism evidence="1 2">
    <name type="scientific">Bacillus mycoides</name>
    <dbReference type="NCBI Taxonomy" id="1405"/>
    <lineage>
        <taxon>Bacteria</taxon>
        <taxon>Bacillati</taxon>
        <taxon>Bacillota</taxon>
        <taxon>Bacilli</taxon>
        <taxon>Bacillales</taxon>
        <taxon>Bacillaceae</taxon>
        <taxon>Bacillus</taxon>
        <taxon>Bacillus cereus group</taxon>
    </lineage>
</organism>
<reference evidence="1 2" key="1">
    <citation type="submission" date="2017-01" db="EMBL/GenBank/DDBJ databases">
        <title>Bacillus cereus isolates.</title>
        <authorList>
            <person name="Beno S.M."/>
        </authorList>
    </citation>
    <scope>NUCLEOTIDE SEQUENCE [LARGE SCALE GENOMIC DNA]</scope>
    <source>
        <strain evidence="1 2">FSL W7-1108</strain>
    </source>
</reference>
<dbReference type="EMBL" id="MUAI01000110">
    <property type="protein sequence ID" value="OOR01129.1"/>
    <property type="molecule type" value="Genomic_DNA"/>
</dbReference>
<name>A0A1S9SUS2_BACMY</name>